<keyword evidence="5" id="KW-0560">Oxidoreductase</keyword>
<evidence type="ECO:0000256" key="5">
    <source>
        <dbReference type="ARBA" id="ARBA00023002"/>
    </source>
</evidence>
<dbReference type="Proteomes" id="UP000187209">
    <property type="component" value="Unassembled WGS sequence"/>
</dbReference>
<organism evidence="6 7">
    <name type="scientific">Stentor coeruleus</name>
    <dbReference type="NCBI Taxonomy" id="5963"/>
    <lineage>
        <taxon>Eukaryota</taxon>
        <taxon>Sar</taxon>
        <taxon>Alveolata</taxon>
        <taxon>Ciliophora</taxon>
        <taxon>Postciliodesmatophora</taxon>
        <taxon>Heterotrichea</taxon>
        <taxon>Heterotrichida</taxon>
        <taxon>Stentoridae</taxon>
        <taxon>Stentor</taxon>
    </lineage>
</organism>
<dbReference type="InterPro" id="IPR036188">
    <property type="entry name" value="FAD/NAD-bd_sf"/>
</dbReference>
<reference evidence="6 7" key="1">
    <citation type="submission" date="2016-11" db="EMBL/GenBank/DDBJ databases">
        <title>The macronuclear genome of Stentor coeruleus: a giant cell with tiny introns.</title>
        <authorList>
            <person name="Slabodnick M."/>
            <person name="Ruby J.G."/>
            <person name="Reiff S.B."/>
            <person name="Swart E.C."/>
            <person name="Gosai S."/>
            <person name="Prabakaran S."/>
            <person name="Witkowska E."/>
            <person name="Larue G.E."/>
            <person name="Fisher S."/>
            <person name="Freeman R.M."/>
            <person name="Gunawardena J."/>
            <person name="Chu W."/>
            <person name="Stover N.A."/>
            <person name="Gregory B.D."/>
            <person name="Nowacki M."/>
            <person name="Derisi J."/>
            <person name="Roy S.W."/>
            <person name="Marshall W.F."/>
            <person name="Sood P."/>
        </authorList>
    </citation>
    <scope>NUCLEOTIDE SEQUENCE [LARGE SCALE GENOMIC DNA]</scope>
    <source>
        <strain evidence="6">WM001</strain>
    </source>
</reference>
<dbReference type="GO" id="GO:0050660">
    <property type="term" value="F:flavin adenine dinucleotide binding"/>
    <property type="evidence" value="ECO:0007669"/>
    <property type="project" value="InterPro"/>
</dbReference>
<gene>
    <name evidence="6" type="ORF">SteCoe_16316</name>
</gene>
<evidence type="ECO:0000256" key="2">
    <source>
        <dbReference type="ARBA" id="ARBA00022630"/>
    </source>
</evidence>
<dbReference type="SUPFAM" id="SSF51905">
    <property type="entry name" value="FAD/NAD(P)-binding domain"/>
    <property type="match status" value="1"/>
</dbReference>
<protein>
    <recommendedName>
        <fullName evidence="8">Flavin-containing monooxygenase</fullName>
    </recommendedName>
</protein>
<evidence type="ECO:0000313" key="6">
    <source>
        <dbReference type="EMBL" id="OMJ82915.1"/>
    </source>
</evidence>
<name>A0A1R2C1V3_9CILI</name>
<evidence type="ECO:0000256" key="3">
    <source>
        <dbReference type="ARBA" id="ARBA00022827"/>
    </source>
</evidence>
<dbReference type="GO" id="GO:0050661">
    <property type="term" value="F:NADP binding"/>
    <property type="evidence" value="ECO:0007669"/>
    <property type="project" value="InterPro"/>
</dbReference>
<dbReference type="InterPro" id="IPR000960">
    <property type="entry name" value="Flavin_mOase"/>
</dbReference>
<accession>A0A1R2C1V3</accession>
<dbReference type="EMBL" id="MPUH01000323">
    <property type="protein sequence ID" value="OMJ82915.1"/>
    <property type="molecule type" value="Genomic_DNA"/>
</dbReference>
<dbReference type="InterPro" id="IPR050346">
    <property type="entry name" value="FMO-like"/>
</dbReference>
<keyword evidence="7" id="KW-1185">Reference proteome</keyword>
<dbReference type="AlphaFoldDB" id="A0A1R2C1V3"/>
<keyword evidence="2" id="KW-0285">Flavoprotein</keyword>
<dbReference type="InterPro" id="IPR020946">
    <property type="entry name" value="Flavin_mOase-like"/>
</dbReference>
<comment type="similarity">
    <text evidence="1">Belongs to the FMO family.</text>
</comment>
<dbReference type="Gene3D" id="3.50.50.60">
    <property type="entry name" value="FAD/NAD(P)-binding domain"/>
    <property type="match status" value="1"/>
</dbReference>
<dbReference type="Pfam" id="PF00743">
    <property type="entry name" value="FMO-like"/>
    <property type="match status" value="1"/>
</dbReference>
<evidence type="ECO:0008006" key="8">
    <source>
        <dbReference type="Google" id="ProtNLM"/>
    </source>
</evidence>
<dbReference type="GO" id="GO:0004499">
    <property type="term" value="F:N,N-dimethylaniline monooxygenase activity"/>
    <property type="evidence" value="ECO:0007669"/>
    <property type="project" value="InterPro"/>
</dbReference>
<dbReference type="OrthoDB" id="66881at2759"/>
<dbReference type="PANTHER" id="PTHR23023">
    <property type="entry name" value="DIMETHYLANILINE MONOOXYGENASE"/>
    <property type="match status" value="1"/>
</dbReference>
<evidence type="ECO:0000256" key="4">
    <source>
        <dbReference type="ARBA" id="ARBA00022857"/>
    </source>
</evidence>
<dbReference type="PRINTS" id="PR00370">
    <property type="entry name" value="FMOXYGENASE"/>
</dbReference>
<proteinExistence type="inferred from homology"/>
<keyword evidence="4" id="KW-0521">NADP</keyword>
<keyword evidence="3" id="KW-0274">FAD</keyword>
<evidence type="ECO:0000313" key="7">
    <source>
        <dbReference type="Proteomes" id="UP000187209"/>
    </source>
</evidence>
<evidence type="ECO:0000256" key="1">
    <source>
        <dbReference type="ARBA" id="ARBA00009183"/>
    </source>
</evidence>
<sequence>MEVCIIGGGWLGISAAKVCIENNCRPTVLCRDPSFGGIWQGFPNRIGVWDSLTMNTNKYQSSFSDMLWNSSDPIFPSAKQCLNYLSDYVAKHNLLPYFSFNSEVKSLSHEGEQYRVTWTLNGETHSKTYSHVVVAVGKCSKEIFNLQNPEVFTGNIVFGSKYREPSIFANKSVLCIGRSYTSPDIAYEALSTANSVSLLYARNYMLITKFYKQIPSEFVFSNVTEIEKNFPVIVDSECNKNNVRMALEMYENPSQYAPEWRIDTENLDDYTKMIVCSDEFYSALKNKQINLVKGSAKGFYEKGVILEDGTKIEAEVVVLGLGYGADYGFLSEEIKDIIRYDGDNSFLPCTLYRGMIHPNLPGLAFIGNFLSGTPGRYELQAEIGVRWAIGMLEVQEDDFIQGLRDEEFIRANEKKIGMIYPNTFFIKEEMRLLGLMLDKKFIGEELEFSKGPMLPQFFFLEKPGMKELCVEIVKEIKAKFSMHNFN</sequence>
<comment type="caution">
    <text evidence="6">The sequence shown here is derived from an EMBL/GenBank/DDBJ whole genome shotgun (WGS) entry which is preliminary data.</text>
</comment>